<feature type="non-terminal residue" evidence="1">
    <location>
        <position position="74"/>
    </location>
</feature>
<protein>
    <submittedName>
        <fullName evidence="1">Uncharacterized protein</fullName>
    </submittedName>
</protein>
<dbReference type="Proteomes" id="UP000596742">
    <property type="component" value="Unassembled WGS sequence"/>
</dbReference>
<dbReference type="AlphaFoldDB" id="A0A8B6E6B3"/>
<reference evidence="1" key="1">
    <citation type="submission" date="2018-11" db="EMBL/GenBank/DDBJ databases">
        <authorList>
            <person name="Alioto T."/>
            <person name="Alioto T."/>
        </authorList>
    </citation>
    <scope>NUCLEOTIDE SEQUENCE</scope>
</reference>
<gene>
    <name evidence="1" type="ORF">MGAL_10B002855</name>
</gene>
<evidence type="ECO:0000313" key="1">
    <source>
        <dbReference type="EMBL" id="VDI28832.1"/>
    </source>
</evidence>
<evidence type="ECO:0000313" key="2">
    <source>
        <dbReference type="Proteomes" id="UP000596742"/>
    </source>
</evidence>
<comment type="caution">
    <text evidence="1">The sequence shown here is derived from an EMBL/GenBank/DDBJ whole genome shotgun (WGS) entry which is preliminary data.</text>
</comment>
<name>A0A8B6E6B3_MYTGA</name>
<organism evidence="1 2">
    <name type="scientific">Mytilus galloprovincialis</name>
    <name type="common">Mediterranean mussel</name>
    <dbReference type="NCBI Taxonomy" id="29158"/>
    <lineage>
        <taxon>Eukaryota</taxon>
        <taxon>Metazoa</taxon>
        <taxon>Spiralia</taxon>
        <taxon>Lophotrochozoa</taxon>
        <taxon>Mollusca</taxon>
        <taxon>Bivalvia</taxon>
        <taxon>Autobranchia</taxon>
        <taxon>Pteriomorphia</taxon>
        <taxon>Mytilida</taxon>
        <taxon>Mytiloidea</taxon>
        <taxon>Mytilidae</taxon>
        <taxon>Mytilinae</taxon>
        <taxon>Mytilus</taxon>
    </lineage>
</organism>
<keyword evidence="2" id="KW-1185">Reference proteome</keyword>
<feature type="non-terminal residue" evidence="1">
    <location>
        <position position="1"/>
    </location>
</feature>
<accession>A0A8B6E6B3</accession>
<sequence length="74" mass="8393">TRLCDCPSVCLFYFIYSDVMEVKLSCAQSFRCQDATIVAGLNVLMGEGCTILTYILRICIHCFFFTASNHMNLH</sequence>
<proteinExistence type="predicted"/>
<dbReference type="EMBL" id="UYJE01004533">
    <property type="protein sequence ID" value="VDI28832.1"/>
    <property type="molecule type" value="Genomic_DNA"/>
</dbReference>